<dbReference type="EMBL" id="JH823100">
    <property type="protein sequence ID" value="EKC17308.1"/>
    <property type="molecule type" value="Genomic_DNA"/>
</dbReference>
<reference evidence="1" key="1">
    <citation type="journal article" date="2012" name="Nature">
        <title>The oyster genome reveals stress adaptation and complexity of shell formation.</title>
        <authorList>
            <person name="Zhang G."/>
            <person name="Fang X."/>
            <person name="Guo X."/>
            <person name="Li L."/>
            <person name="Luo R."/>
            <person name="Xu F."/>
            <person name="Yang P."/>
            <person name="Zhang L."/>
            <person name="Wang X."/>
            <person name="Qi H."/>
            <person name="Xiong Z."/>
            <person name="Que H."/>
            <person name="Xie Y."/>
            <person name="Holland P.W."/>
            <person name="Paps J."/>
            <person name="Zhu Y."/>
            <person name="Wu F."/>
            <person name="Chen Y."/>
            <person name="Wang J."/>
            <person name="Peng C."/>
            <person name="Meng J."/>
            <person name="Yang L."/>
            <person name="Liu J."/>
            <person name="Wen B."/>
            <person name="Zhang N."/>
            <person name="Huang Z."/>
            <person name="Zhu Q."/>
            <person name="Feng Y."/>
            <person name="Mount A."/>
            <person name="Hedgecock D."/>
            <person name="Xu Z."/>
            <person name="Liu Y."/>
            <person name="Domazet-Loso T."/>
            <person name="Du Y."/>
            <person name="Sun X."/>
            <person name="Zhang S."/>
            <person name="Liu B."/>
            <person name="Cheng P."/>
            <person name="Jiang X."/>
            <person name="Li J."/>
            <person name="Fan D."/>
            <person name="Wang W."/>
            <person name="Fu W."/>
            <person name="Wang T."/>
            <person name="Wang B."/>
            <person name="Zhang J."/>
            <person name="Peng Z."/>
            <person name="Li Y."/>
            <person name="Li N."/>
            <person name="Wang J."/>
            <person name="Chen M."/>
            <person name="He Y."/>
            <person name="Tan F."/>
            <person name="Song X."/>
            <person name="Zheng Q."/>
            <person name="Huang R."/>
            <person name="Yang H."/>
            <person name="Du X."/>
            <person name="Chen L."/>
            <person name="Yang M."/>
            <person name="Gaffney P.M."/>
            <person name="Wang S."/>
            <person name="Luo L."/>
            <person name="She Z."/>
            <person name="Ming Y."/>
            <person name="Huang W."/>
            <person name="Zhang S."/>
            <person name="Huang B."/>
            <person name="Zhang Y."/>
            <person name="Qu T."/>
            <person name="Ni P."/>
            <person name="Miao G."/>
            <person name="Wang J."/>
            <person name="Wang Q."/>
            <person name="Steinberg C.E."/>
            <person name="Wang H."/>
            <person name="Li N."/>
            <person name="Qian L."/>
            <person name="Zhang G."/>
            <person name="Li Y."/>
            <person name="Yang H."/>
            <person name="Liu X."/>
            <person name="Wang J."/>
            <person name="Yin Y."/>
            <person name="Wang J."/>
        </authorList>
    </citation>
    <scope>NUCLEOTIDE SEQUENCE [LARGE SCALE GENOMIC DNA]</scope>
    <source>
        <strain evidence="1">05x7-T-G4-1.051#20</strain>
    </source>
</reference>
<name>K1P6V3_MAGGI</name>
<dbReference type="PANTHER" id="PTHR36867">
    <property type="entry name" value="MCG131172, ISOFORM CRA_A"/>
    <property type="match status" value="1"/>
</dbReference>
<dbReference type="HOGENOM" id="CLU_1556753_0_0_1"/>
<dbReference type="PANTHER" id="PTHR36867:SF1">
    <property type="entry name" value="RIKEN CDNA 2610318N02 GENE"/>
    <property type="match status" value="1"/>
</dbReference>
<dbReference type="AlphaFoldDB" id="K1P6V3"/>
<organism evidence="1">
    <name type="scientific">Magallana gigas</name>
    <name type="common">Pacific oyster</name>
    <name type="synonym">Crassostrea gigas</name>
    <dbReference type="NCBI Taxonomy" id="29159"/>
    <lineage>
        <taxon>Eukaryota</taxon>
        <taxon>Metazoa</taxon>
        <taxon>Spiralia</taxon>
        <taxon>Lophotrochozoa</taxon>
        <taxon>Mollusca</taxon>
        <taxon>Bivalvia</taxon>
        <taxon>Autobranchia</taxon>
        <taxon>Pteriomorphia</taxon>
        <taxon>Ostreida</taxon>
        <taxon>Ostreoidea</taxon>
        <taxon>Ostreidae</taxon>
        <taxon>Magallana</taxon>
    </lineage>
</organism>
<evidence type="ECO:0000313" key="1">
    <source>
        <dbReference type="EMBL" id="EKC17308.1"/>
    </source>
</evidence>
<accession>K1P6V3</accession>
<proteinExistence type="predicted"/>
<sequence length="172" mass="19635">MTESPDADCHMIKVESKEAGKGAIFKVLEKQNTGDLKMAGIENMDEFDAPCHMTAIFCNQLAEEDYEKQTVSETERALENLISYMEKNPQVYKKILKKKMKEEKENEGPFSFLKVKMMTLIKGEENVSFVSDRECDQRLEELKTGMSKAFDYNLGNDEIRKAVLPKCNVSSV</sequence>
<gene>
    <name evidence="1" type="ORF">CGI_10001224</name>
</gene>
<protein>
    <submittedName>
        <fullName evidence="1">Uncharacterized protein</fullName>
    </submittedName>
</protein>
<dbReference type="InParanoid" id="K1P6V3"/>